<evidence type="ECO:0008006" key="4">
    <source>
        <dbReference type="Google" id="ProtNLM"/>
    </source>
</evidence>
<gene>
    <name evidence="2" type="ORF">GOOTI_022_00120</name>
</gene>
<sequence>MPRLLPTLYAVSALLTALILGPLLLRPGYLLYRDAVSTPRSYVTDGALGIGDLPPRAVPQDWAVALGSSVVDGGFLVRAILFAALTVGGVGYGRLAAHLVPGAGRAGAVAATIVSLWNPFVAERLLQGHWGLLVGYGSLGWIALAAGALRTDPTRRRWCALAALLAVAGFTPSGSLLGLVVALVCALAGTATAGTAARARSVRAVWVLVVWVLSAAPWLVAALLTSASTATDGPAGVRAFGLRSEPALGPLGTVLGLGGIWNADAVPTSRTIWWAAAATGCLVVLVGVGAITLWRRRERLVDAALVRALALLASTALLVLVVTAVGPGRSALAEVVDVVPGGGLLRDTSKFVALAMPMISVAAAATVWRLRALVPSGFAIAAVILLVMAPLPDLALGVGGRLSTVHYPDDWARVAQLVPDDEGDVALWPPGTVRQYPFITSPSLDPSARLLRAPVLESGELVVDGTVVDHAAPRAQHVIDVLRAGGDPGALAQLGVGWVLVEHLSGTGEPDVPRSLALHAETVFSGQDLTLFRIGAPAAIGGASTAARVAAWSAHLLWAALIVVGGLVGAWPRRRRAPAGVQRGEN</sequence>
<keyword evidence="1" id="KW-0472">Membrane</keyword>
<feature type="transmembrane region" description="Helical" evidence="1">
    <location>
        <begin position="75"/>
        <end position="92"/>
    </location>
</feature>
<feature type="transmembrane region" description="Helical" evidence="1">
    <location>
        <begin position="161"/>
        <end position="184"/>
    </location>
</feature>
<dbReference type="EMBL" id="BAFB01000022">
    <property type="protein sequence ID" value="GAB32652.1"/>
    <property type="molecule type" value="Genomic_DNA"/>
</dbReference>
<dbReference type="STRING" id="1108044.GOOTI_022_00120"/>
<feature type="transmembrane region" description="Helical" evidence="1">
    <location>
        <begin position="204"/>
        <end position="226"/>
    </location>
</feature>
<keyword evidence="3" id="KW-1185">Reference proteome</keyword>
<comment type="caution">
    <text evidence="2">The sequence shown here is derived from an EMBL/GenBank/DDBJ whole genome shotgun (WGS) entry which is preliminary data.</text>
</comment>
<dbReference type="RefSeq" id="WP_007236916.1">
    <property type="nucleotide sequence ID" value="NZ_BAFB01000022.1"/>
</dbReference>
<dbReference type="Proteomes" id="UP000005038">
    <property type="component" value="Unassembled WGS sequence"/>
</dbReference>
<accession>H5TGP4</accession>
<organism evidence="2 3">
    <name type="scientific">Gordonia otitidis (strain DSM 44809 / CCUG 52243 / JCM 12355 / NBRC 100426 / IFM 10032)</name>
    <dbReference type="NCBI Taxonomy" id="1108044"/>
    <lineage>
        <taxon>Bacteria</taxon>
        <taxon>Bacillati</taxon>
        <taxon>Actinomycetota</taxon>
        <taxon>Actinomycetes</taxon>
        <taxon>Mycobacteriales</taxon>
        <taxon>Gordoniaceae</taxon>
        <taxon>Gordonia</taxon>
    </lineage>
</organism>
<evidence type="ECO:0000313" key="2">
    <source>
        <dbReference type="EMBL" id="GAB32652.1"/>
    </source>
</evidence>
<keyword evidence="1" id="KW-1133">Transmembrane helix</keyword>
<dbReference type="AlphaFoldDB" id="H5TGP4"/>
<reference evidence="2" key="1">
    <citation type="submission" date="2012-02" db="EMBL/GenBank/DDBJ databases">
        <title>Whole genome shotgun sequence of Gordonia otitidis NBRC 100426.</title>
        <authorList>
            <person name="Yoshida I."/>
            <person name="Hosoyama A."/>
            <person name="Tsuchikane K."/>
            <person name="Katsumata H."/>
            <person name="Yamazaki S."/>
            <person name="Fujita N."/>
        </authorList>
    </citation>
    <scope>NUCLEOTIDE SEQUENCE [LARGE SCALE GENOMIC DNA]</scope>
    <source>
        <strain evidence="2">NBRC 100426</strain>
    </source>
</reference>
<feature type="transmembrane region" description="Helical" evidence="1">
    <location>
        <begin position="247"/>
        <end position="266"/>
    </location>
</feature>
<feature type="transmembrane region" description="Helical" evidence="1">
    <location>
        <begin position="272"/>
        <end position="294"/>
    </location>
</feature>
<feature type="transmembrane region" description="Helical" evidence="1">
    <location>
        <begin position="348"/>
        <end position="365"/>
    </location>
</feature>
<name>H5TGP4_GORO1</name>
<feature type="transmembrane region" description="Helical" evidence="1">
    <location>
        <begin position="129"/>
        <end position="149"/>
    </location>
</feature>
<feature type="transmembrane region" description="Helical" evidence="1">
    <location>
        <begin position="372"/>
        <end position="391"/>
    </location>
</feature>
<evidence type="ECO:0000313" key="3">
    <source>
        <dbReference type="Proteomes" id="UP000005038"/>
    </source>
</evidence>
<proteinExistence type="predicted"/>
<feature type="transmembrane region" description="Helical" evidence="1">
    <location>
        <begin position="306"/>
        <end position="328"/>
    </location>
</feature>
<protein>
    <recommendedName>
        <fullName evidence="4">Glycosyltransferase RgtA/B/C/D-like domain-containing protein</fullName>
    </recommendedName>
</protein>
<evidence type="ECO:0000256" key="1">
    <source>
        <dbReference type="SAM" id="Phobius"/>
    </source>
</evidence>
<feature type="transmembrane region" description="Helical" evidence="1">
    <location>
        <begin position="99"/>
        <end position="117"/>
    </location>
</feature>
<feature type="transmembrane region" description="Helical" evidence="1">
    <location>
        <begin position="549"/>
        <end position="571"/>
    </location>
</feature>
<feature type="transmembrane region" description="Helical" evidence="1">
    <location>
        <begin position="7"/>
        <end position="25"/>
    </location>
</feature>
<keyword evidence="1" id="KW-0812">Transmembrane</keyword>